<dbReference type="EMBL" id="CP076456">
    <property type="protein sequence ID" value="QWQ37278.1"/>
    <property type="molecule type" value="Genomic_DNA"/>
</dbReference>
<dbReference type="NCBIfam" id="TIGR03543">
    <property type="entry name" value="divI1A_rptt_fam"/>
    <property type="match status" value="1"/>
</dbReference>
<sequence>MDEARQASAPFERVGRREYGYNTRQVDEFLAKARSYYNGENPAATAITSRNVRSMAFDPAKAGYEPQAVDAALDRLEDVFAQRERDELIQDKGEEAWLMQIGRTSAVLRGRLHRKPGERFRRPSRRKVPSYNVQDVDALCNELLGYFENDKPLSVDVVRRAVFREAKGPEGYEETQVDVFLDRVVELMASID</sequence>
<dbReference type="KEGG" id="asun:KG104_05860"/>
<evidence type="ECO:0000313" key="1">
    <source>
        <dbReference type="EMBL" id="QWQ37278.1"/>
    </source>
</evidence>
<dbReference type="AlphaFoldDB" id="A0A975S7K6"/>
<dbReference type="Gene3D" id="6.10.250.660">
    <property type="match status" value="2"/>
</dbReference>
<keyword evidence="2" id="KW-1185">Reference proteome</keyword>
<gene>
    <name evidence="1" type="ORF">KG104_05860</name>
</gene>
<proteinExistence type="predicted"/>
<evidence type="ECO:0000313" key="2">
    <source>
        <dbReference type="Proteomes" id="UP000680588"/>
    </source>
</evidence>
<dbReference type="Proteomes" id="UP000680588">
    <property type="component" value="Chromosome"/>
</dbReference>
<dbReference type="NCBIfam" id="TIGR03544">
    <property type="entry name" value="DivI1A_domain"/>
    <property type="match status" value="1"/>
</dbReference>
<protein>
    <submittedName>
        <fullName evidence="1">DivIVA domain-containing protein</fullName>
    </submittedName>
</protein>
<accession>A0A975S7K6</accession>
<dbReference type="InterPro" id="IPR019933">
    <property type="entry name" value="DivIVA_domain"/>
</dbReference>
<name>A0A975S7K6_9MICC</name>
<dbReference type="InterPro" id="IPR019932">
    <property type="entry name" value="CHP03543"/>
</dbReference>
<organism evidence="1 2">
    <name type="scientific">Arthrobacter sunyaminii</name>
    <dbReference type="NCBI Taxonomy" id="2816859"/>
    <lineage>
        <taxon>Bacteria</taxon>
        <taxon>Bacillati</taxon>
        <taxon>Actinomycetota</taxon>
        <taxon>Actinomycetes</taxon>
        <taxon>Micrococcales</taxon>
        <taxon>Micrococcaceae</taxon>
        <taxon>Arthrobacter</taxon>
    </lineage>
</organism>
<dbReference type="RefSeq" id="WP_104055347.1">
    <property type="nucleotide sequence ID" value="NZ_CP076456.1"/>
</dbReference>
<reference evidence="1" key="1">
    <citation type="submission" date="2021-06" db="EMBL/GenBank/DDBJ databases">
        <title>Novel species in genus Arthrobacter.</title>
        <authorList>
            <person name="Zhang G."/>
        </authorList>
    </citation>
    <scope>NUCLEOTIDE SEQUENCE</scope>
    <source>
        <strain evidence="1">Zg-ZUI122</strain>
    </source>
</reference>